<sequence>MLNITTKTFKEFTTQELYKVLQLRTEVFVVEQDCVYQDIDNKDQNALHVIGTKNGEVVAYTRIFAPGFYFKDASIGRVVVKKSERKYGYGKVIMEASIQAIKTHFNQIKIHISAQEYLIKFYSSLGFKQVGEGYLEDNIPHIAMFKTE</sequence>
<evidence type="ECO:0000313" key="3">
    <source>
        <dbReference type="Proteomes" id="UP000269412"/>
    </source>
</evidence>
<dbReference type="PANTHER" id="PTHR13355">
    <property type="entry name" value="GLUCOSAMINE 6-PHOSPHATE N-ACETYLTRANSFERASE"/>
    <property type="match status" value="1"/>
</dbReference>
<dbReference type="Gene3D" id="3.40.630.30">
    <property type="match status" value="1"/>
</dbReference>
<feature type="domain" description="N-acetyltransferase" evidence="1">
    <location>
        <begin position="7"/>
        <end position="148"/>
    </location>
</feature>
<dbReference type="OrthoDB" id="9796171at2"/>
<name>A0A495EE45_9FLAO</name>
<dbReference type="InterPro" id="IPR000182">
    <property type="entry name" value="GNAT_dom"/>
</dbReference>
<gene>
    <name evidence="2" type="ORF">CLV91_0903</name>
</gene>
<keyword evidence="3" id="KW-1185">Reference proteome</keyword>
<evidence type="ECO:0000259" key="1">
    <source>
        <dbReference type="PROSITE" id="PS51186"/>
    </source>
</evidence>
<dbReference type="CDD" id="cd04301">
    <property type="entry name" value="NAT_SF"/>
    <property type="match status" value="1"/>
</dbReference>
<dbReference type="RefSeq" id="WP_121064372.1">
    <property type="nucleotide sequence ID" value="NZ_RBIQ01000007.1"/>
</dbReference>
<dbReference type="Proteomes" id="UP000269412">
    <property type="component" value="Unassembled WGS sequence"/>
</dbReference>
<dbReference type="EMBL" id="RBIQ01000007">
    <property type="protein sequence ID" value="RKR14823.1"/>
    <property type="molecule type" value="Genomic_DNA"/>
</dbReference>
<dbReference type="PROSITE" id="PS51186">
    <property type="entry name" value="GNAT"/>
    <property type="match status" value="1"/>
</dbReference>
<proteinExistence type="predicted"/>
<dbReference type="PANTHER" id="PTHR13355:SF11">
    <property type="entry name" value="GLUCOSAMINE 6-PHOSPHATE N-ACETYLTRANSFERASE"/>
    <property type="match status" value="1"/>
</dbReference>
<dbReference type="InterPro" id="IPR016181">
    <property type="entry name" value="Acyl_CoA_acyltransferase"/>
</dbReference>
<accession>A0A495EE45</accession>
<organism evidence="2 3">
    <name type="scientific">Maribacter vaceletii</name>
    <dbReference type="NCBI Taxonomy" id="1206816"/>
    <lineage>
        <taxon>Bacteria</taxon>
        <taxon>Pseudomonadati</taxon>
        <taxon>Bacteroidota</taxon>
        <taxon>Flavobacteriia</taxon>
        <taxon>Flavobacteriales</taxon>
        <taxon>Flavobacteriaceae</taxon>
        <taxon>Maribacter</taxon>
    </lineage>
</organism>
<dbReference type="SUPFAM" id="SSF55729">
    <property type="entry name" value="Acyl-CoA N-acyltransferases (Nat)"/>
    <property type="match status" value="1"/>
</dbReference>
<protein>
    <submittedName>
        <fullName evidence="2">ElaA protein</fullName>
    </submittedName>
</protein>
<dbReference type="InterPro" id="IPR039143">
    <property type="entry name" value="GNPNAT1-like"/>
</dbReference>
<dbReference type="GO" id="GO:0004343">
    <property type="term" value="F:glucosamine 6-phosphate N-acetyltransferase activity"/>
    <property type="evidence" value="ECO:0007669"/>
    <property type="project" value="TreeGrafter"/>
</dbReference>
<dbReference type="Pfam" id="PF13673">
    <property type="entry name" value="Acetyltransf_10"/>
    <property type="match status" value="1"/>
</dbReference>
<comment type="caution">
    <text evidence="2">The sequence shown here is derived from an EMBL/GenBank/DDBJ whole genome shotgun (WGS) entry which is preliminary data.</text>
</comment>
<evidence type="ECO:0000313" key="2">
    <source>
        <dbReference type="EMBL" id="RKR14823.1"/>
    </source>
</evidence>
<dbReference type="AlphaFoldDB" id="A0A495EE45"/>
<reference evidence="2 3" key="1">
    <citation type="submission" date="2018-10" db="EMBL/GenBank/DDBJ databases">
        <title>Genomic Encyclopedia of Archaeal and Bacterial Type Strains, Phase II (KMG-II): from individual species to whole genera.</title>
        <authorList>
            <person name="Goeker M."/>
        </authorList>
    </citation>
    <scope>NUCLEOTIDE SEQUENCE [LARGE SCALE GENOMIC DNA]</scope>
    <source>
        <strain evidence="2 3">DSM 25230</strain>
    </source>
</reference>